<sequence length="259" mass="28586">MEAAGDKPPLSAPAPDKKNYAQRLSNGLAQLIADALRPTFPDITPDPAGRSQEARVRTATGQKRLDVKVTDPTLGLLLSVSIKTLSFRDVGTKRYTKNVVRNDHELRGEAAVLHQRQPYSVVIGVLFTPVDAATDGRYRKDGSVSTKSSFAHMVDTFRKRTGRGKRPILGLHEEAYVNLGGEDVRFDLCERMFLGLYESEGSRRGLVRFVDVEKAVPQKGVPSESQTLSFDEFIAAVAREVEIRNESAPSWSDDPSDED</sequence>
<protein>
    <recommendedName>
        <fullName evidence="4">Restriction endonuclease</fullName>
    </recommendedName>
</protein>
<reference evidence="2 3" key="1">
    <citation type="submission" date="2017-05" db="EMBL/GenBank/DDBJ databases">
        <authorList>
            <person name="Song R."/>
            <person name="Chenine A.L."/>
            <person name="Ruprecht R.M."/>
        </authorList>
    </citation>
    <scope>NUCLEOTIDE SEQUENCE [LARGE SCALE GENOMIC DNA]</scope>
    <source>
        <strain evidence="2 3">PSBB019</strain>
    </source>
</reference>
<evidence type="ECO:0008006" key="4">
    <source>
        <dbReference type="Google" id="ProtNLM"/>
    </source>
</evidence>
<name>A0A1Y0I3K4_CELCE</name>
<evidence type="ECO:0000313" key="3">
    <source>
        <dbReference type="Proteomes" id="UP000196228"/>
    </source>
</evidence>
<feature type="region of interest" description="Disordered" evidence="1">
    <location>
        <begin position="40"/>
        <end position="59"/>
    </location>
</feature>
<dbReference type="AlphaFoldDB" id="A0A1Y0I3K4"/>
<dbReference type="Proteomes" id="UP000196228">
    <property type="component" value="Chromosome"/>
</dbReference>
<dbReference type="KEGG" id="cceu:CBR64_20735"/>
<dbReference type="EMBL" id="CP021383">
    <property type="protein sequence ID" value="ARU54105.1"/>
    <property type="molecule type" value="Genomic_DNA"/>
</dbReference>
<dbReference type="OrthoDB" id="4467760at2"/>
<evidence type="ECO:0000313" key="2">
    <source>
        <dbReference type="EMBL" id="ARU54105.1"/>
    </source>
</evidence>
<organism evidence="2 3">
    <name type="scientific">Cellulosimicrobium cellulans</name>
    <name type="common">Arthrobacter luteus</name>
    <dbReference type="NCBI Taxonomy" id="1710"/>
    <lineage>
        <taxon>Bacteria</taxon>
        <taxon>Bacillati</taxon>
        <taxon>Actinomycetota</taxon>
        <taxon>Actinomycetes</taxon>
        <taxon>Micrococcales</taxon>
        <taxon>Promicromonosporaceae</taxon>
        <taxon>Cellulosimicrobium</taxon>
    </lineage>
</organism>
<gene>
    <name evidence="2" type="ORF">CBR64_20735</name>
</gene>
<evidence type="ECO:0000256" key="1">
    <source>
        <dbReference type="SAM" id="MobiDB-lite"/>
    </source>
</evidence>
<accession>A0A1Y0I3K4</accession>
<proteinExistence type="predicted"/>